<dbReference type="InterPro" id="IPR001387">
    <property type="entry name" value="Cro/C1-type_HTH"/>
</dbReference>
<dbReference type="EMBL" id="AEUP01000030">
    <property type="protein sequence ID" value="EGE47178.1"/>
    <property type="molecule type" value="Genomic_DNA"/>
</dbReference>
<dbReference type="PANTHER" id="PTHR46797">
    <property type="entry name" value="HTH-TYPE TRANSCRIPTIONAL REGULATOR"/>
    <property type="match status" value="1"/>
</dbReference>
<organism evidence="6 7">
    <name type="scientific">Acetobacter pomorum DM001</name>
    <dbReference type="NCBI Taxonomy" id="945681"/>
    <lineage>
        <taxon>Bacteria</taxon>
        <taxon>Pseudomonadati</taxon>
        <taxon>Pseudomonadota</taxon>
        <taxon>Alphaproteobacteria</taxon>
        <taxon>Acetobacterales</taxon>
        <taxon>Acetobacteraceae</taxon>
        <taxon>Acetobacter</taxon>
    </lineage>
</organism>
<evidence type="ECO:0000256" key="1">
    <source>
        <dbReference type="ARBA" id="ARBA00007227"/>
    </source>
</evidence>
<evidence type="ECO:0000313" key="7">
    <source>
        <dbReference type="Proteomes" id="UP000018454"/>
    </source>
</evidence>
<accession>F1YV73</accession>
<dbReference type="SMART" id="SM00530">
    <property type="entry name" value="HTH_XRE"/>
    <property type="match status" value="1"/>
</dbReference>
<dbReference type="GO" id="GO:0003700">
    <property type="term" value="F:DNA-binding transcription factor activity"/>
    <property type="evidence" value="ECO:0007669"/>
    <property type="project" value="TreeGrafter"/>
</dbReference>
<feature type="domain" description="HTH cro/C1-type" evidence="5">
    <location>
        <begin position="74"/>
        <end position="128"/>
    </location>
</feature>
<evidence type="ECO:0000256" key="4">
    <source>
        <dbReference type="ARBA" id="ARBA00023163"/>
    </source>
</evidence>
<gene>
    <name evidence="6" type="ORF">APO_1860</name>
</gene>
<keyword evidence="4" id="KW-0804">Transcription</keyword>
<dbReference type="AlphaFoldDB" id="F1YV73"/>
<dbReference type="GO" id="GO:0003677">
    <property type="term" value="F:DNA binding"/>
    <property type="evidence" value="ECO:0007669"/>
    <property type="project" value="UniProtKB-KW"/>
</dbReference>
<dbReference type="Pfam" id="PF01381">
    <property type="entry name" value="HTH_3"/>
    <property type="match status" value="1"/>
</dbReference>
<dbReference type="InterPro" id="IPR018653">
    <property type="entry name" value="ScfR_C"/>
</dbReference>
<sequence>MADGRFLDERAHHGTALFLPHDRNLIVKRVLQSVVLNGREIRVKRGEGNVPVCEVCEVRTMPQTRTKLFAGPRLRQLRQRETLTQANLAEILDISPSYLNQLERNHRPLPHHLLQKLCERFGLSPAWFSNTKEAHTVQAMRETMADPVFKNASLPLAKMADAVLTNPDLCAAFLTLYRAYKFEQEREDNALLPTPNLEPYETVGDWVQQHRNYFHELDCAAEKFYESLDLKNGLSEALKTYLLDHHGLHTQQDPALEEGGLVWRIDRHRRTILLPPDQPPESTLFYLAQIIGQRDQTRLISSILRREGPKEKNALELGRVYLGNYFAGALLLPYKRFLHAAQTMRYDIERLRRHFGTSFEQISHRLSTLQRPGMEGIPFYFLKLDIAGNILKSFSANRFSQARFGGPCPLWNIFRAFATPGQVQVQLSQTTDDSIYLNVARTVGHEGVTYTDRPRQIAIVLGCTINDAAKTVYADGLNLNDHRLVVPIGPGCRACIRDNCSHRSLPVSGRMLDTGSDARGVVPYRALPEKP</sequence>
<protein>
    <submittedName>
        <fullName evidence="6">Putative HTH-type transcriptional regulator</fullName>
    </submittedName>
</protein>
<dbReference type="Gene3D" id="1.10.260.40">
    <property type="entry name" value="lambda repressor-like DNA-binding domains"/>
    <property type="match status" value="1"/>
</dbReference>
<dbReference type="Pfam" id="PF06114">
    <property type="entry name" value="Peptidase_M78"/>
    <property type="match status" value="1"/>
</dbReference>
<dbReference type="Pfam" id="PF09856">
    <property type="entry name" value="ScfRs"/>
    <property type="match status" value="1"/>
</dbReference>
<dbReference type="CDD" id="cd00093">
    <property type="entry name" value="HTH_XRE"/>
    <property type="match status" value="1"/>
</dbReference>
<evidence type="ECO:0000256" key="3">
    <source>
        <dbReference type="ARBA" id="ARBA00023125"/>
    </source>
</evidence>
<evidence type="ECO:0000313" key="6">
    <source>
        <dbReference type="EMBL" id="EGE47178.1"/>
    </source>
</evidence>
<dbReference type="Proteomes" id="UP000018454">
    <property type="component" value="Unassembled WGS sequence"/>
</dbReference>
<comment type="similarity">
    <text evidence="1">Belongs to the short-chain fatty acyl-CoA assimilation regulator (ScfR) family.</text>
</comment>
<dbReference type="PANTHER" id="PTHR46797:SF23">
    <property type="entry name" value="HTH-TYPE TRANSCRIPTIONAL REGULATOR SUTR"/>
    <property type="match status" value="1"/>
</dbReference>
<comment type="caution">
    <text evidence="6">The sequence shown here is derived from an EMBL/GenBank/DDBJ whole genome shotgun (WGS) entry which is preliminary data.</text>
</comment>
<dbReference type="PROSITE" id="PS50943">
    <property type="entry name" value="HTH_CROC1"/>
    <property type="match status" value="1"/>
</dbReference>
<reference evidence="6 7" key="1">
    <citation type="journal article" date="2011" name="Science">
        <title>Drosophila microbiome modulates host developmental and metabolic homeostasis via insulin signaling.</title>
        <authorList>
            <person name="Shin S.C."/>
            <person name="Kim S.H."/>
            <person name="You H."/>
            <person name="Kim B."/>
            <person name="Kim A.C."/>
            <person name="Lee K.A."/>
            <person name="Yoon J.H."/>
            <person name="Ryu J.H."/>
            <person name="Lee W.J."/>
        </authorList>
    </citation>
    <scope>NUCLEOTIDE SEQUENCE [LARGE SCALE GENOMIC DNA]</scope>
    <source>
        <strain evidence="6 7">DM001</strain>
    </source>
</reference>
<evidence type="ECO:0000259" key="5">
    <source>
        <dbReference type="PROSITE" id="PS50943"/>
    </source>
</evidence>
<dbReference type="InterPro" id="IPR050807">
    <property type="entry name" value="TransReg_Diox_bact_type"/>
</dbReference>
<dbReference type="GO" id="GO:0005829">
    <property type="term" value="C:cytosol"/>
    <property type="evidence" value="ECO:0007669"/>
    <property type="project" value="TreeGrafter"/>
</dbReference>
<keyword evidence="3" id="KW-0238">DNA-binding</keyword>
<evidence type="ECO:0000256" key="2">
    <source>
        <dbReference type="ARBA" id="ARBA00023015"/>
    </source>
</evidence>
<dbReference type="SUPFAM" id="SSF47413">
    <property type="entry name" value="lambda repressor-like DNA-binding domains"/>
    <property type="match status" value="1"/>
</dbReference>
<name>F1YV73_9PROT</name>
<keyword evidence="2" id="KW-0805">Transcription regulation</keyword>
<dbReference type="InterPro" id="IPR010982">
    <property type="entry name" value="Lambda_DNA-bd_dom_sf"/>
</dbReference>
<proteinExistence type="inferred from homology"/>
<dbReference type="InterPro" id="IPR010359">
    <property type="entry name" value="IrrE_HExxH"/>
</dbReference>